<evidence type="ECO:0000313" key="1">
    <source>
        <dbReference type="EMBL" id="MFC3552133.1"/>
    </source>
</evidence>
<gene>
    <name evidence="1" type="ORF">ACFOLC_14100</name>
</gene>
<reference evidence="2" key="1">
    <citation type="journal article" date="2019" name="Int. J. Syst. Evol. Microbiol.">
        <title>The Global Catalogue of Microorganisms (GCM) 10K type strain sequencing project: providing services to taxonomists for standard genome sequencing and annotation.</title>
        <authorList>
            <consortium name="The Broad Institute Genomics Platform"/>
            <consortium name="The Broad Institute Genome Sequencing Center for Infectious Disease"/>
            <person name="Wu L."/>
            <person name="Ma J."/>
        </authorList>
    </citation>
    <scope>NUCLEOTIDE SEQUENCE [LARGE SCALE GENOMIC DNA]</scope>
    <source>
        <strain evidence="2">KCTC 42875</strain>
    </source>
</reference>
<name>A0ABV7RVB9_9GAMM</name>
<dbReference type="RefSeq" id="WP_386759893.1">
    <property type="nucleotide sequence ID" value="NZ_JBHRXK010000007.1"/>
</dbReference>
<dbReference type="Proteomes" id="UP001595740">
    <property type="component" value="Unassembled WGS sequence"/>
</dbReference>
<evidence type="ECO:0008006" key="3">
    <source>
        <dbReference type="Google" id="ProtNLM"/>
    </source>
</evidence>
<evidence type="ECO:0000313" key="2">
    <source>
        <dbReference type="Proteomes" id="UP001595740"/>
    </source>
</evidence>
<proteinExistence type="predicted"/>
<sequence>MKQFLAVYIGSEEAMAKSDWAKLDEAQQRERERAGIDAWWQWVDDHKAVIVDAGSPVGRTKRASAAGIDDTRNALCGYTLVRAQSHEDAARLFADHPHFTLFPGDSIEIMECLPLPERSPVTT</sequence>
<dbReference type="EMBL" id="JBHRXK010000007">
    <property type="protein sequence ID" value="MFC3552133.1"/>
    <property type="molecule type" value="Genomic_DNA"/>
</dbReference>
<protein>
    <recommendedName>
        <fullName evidence="3">YCII-related domain-containing protein</fullName>
    </recommendedName>
</protein>
<comment type="caution">
    <text evidence="1">The sequence shown here is derived from an EMBL/GenBank/DDBJ whole genome shotgun (WGS) entry which is preliminary data.</text>
</comment>
<accession>A0ABV7RVB9</accession>
<keyword evidence="2" id="KW-1185">Reference proteome</keyword>
<organism evidence="1 2">
    <name type="scientific">Lysobacter cavernae</name>
    <dbReference type="NCBI Taxonomy" id="1685901"/>
    <lineage>
        <taxon>Bacteria</taxon>
        <taxon>Pseudomonadati</taxon>
        <taxon>Pseudomonadota</taxon>
        <taxon>Gammaproteobacteria</taxon>
        <taxon>Lysobacterales</taxon>
        <taxon>Lysobacteraceae</taxon>
        <taxon>Lysobacter</taxon>
    </lineage>
</organism>